<dbReference type="GO" id="GO:0000981">
    <property type="term" value="F:DNA-binding transcription factor activity, RNA polymerase II-specific"/>
    <property type="evidence" value="ECO:0007669"/>
    <property type="project" value="InterPro"/>
</dbReference>
<dbReference type="Proteomes" id="UP000799436">
    <property type="component" value="Unassembled WGS sequence"/>
</dbReference>
<dbReference type="OrthoDB" id="3172332at2759"/>
<protein>
    <recommendedName>
        <fullName evidence="8">Zn(2)-C6 fungal-type domain-containing protein</fullName>
    </recommendedName>
</protein>
<organism evidence="9 10">
    <name type="scientific">Teratosphaeria nubilosa</name>
    <dbReference type="NCBI Taxonomy" id="161662"/>
    <lineage>
        <taxon>Eukaryota</taxon>
        <taxon>Fungi</taxon>
        <taxon>Dikarya</taxon>
        <taxon>Ascomycota</taxon>
        <taxon>Pezizomycotina</taxon>
        <taxon>Dothideomycetes</taxon>
        <taxon>Dothideomycetidae</taxon>
        <taxon>Mycosphaerellales</taxon>
        <taxon>Teratosphaeriaceae</taxon>
        <taxon>Teratosphaeria</taxon>
    </lineage>
</organism>
<feature type="domain" description="Zn(2)-C6 fungal-type" evidence="8">
    <location>
        <begin position="37"/>
        <end position="65"/>
    </location>
</feature>
<dbReference type="InterPro" id="IPR052360">
    <property type="entry name" value="Transcr_Regulatory_Proteins"/>
</dbReference>
<evidence type="ECO:0000256" key="2">
    <source>
        <dbReference type="ARBA" id="ARBA00022833"/>
    </source>
</evidence>
<gene>
    <name evidence="9" type="ORF">EJ03DRAFT_337241</name>
</gene>
<proteinExistence type="predicted"/>
<dbReference type="Pfam" id="PF11951">
    <property type="entry name" value="Fungal_trans_2"/>
    <property type="match status" value="1"/>
</dbReference>
<evidence type="ECO:0000256" key="5">
    <source>
        <dbReference type="ARBA" id="ARBA00023163"/>
    </source>
</evidence>
<feature type="region of interest" description="Disordered" evidence="7">
    <location>
        <begin position="1"/>
        <end position="28"/>
    </location>
</feature>
<dbReference type="InterPro" id="IPR001138">
    <property type="entry name" value="Zn2Cys6_DnaBD"/>
</dbReference>
<dbReference type="Gene3D" id="4.10.240.10">
    <property type="entry name" value="Zn(2)-C6 fungal-type DNA-binding domain"/>
    <property type="match status" value="1"/>
</dbReference>
<accession>A0A6G1L4U0</accession>
<dbReference type="SMART" id="SM00066">
    <property type="entry name" value="GAL4"/>
    <property type="match status" value="1"/>
</dbReference>
<evidence type="ECO:0000256" key="4">
    <source>
        <dbReference type="ARBA" id="ARBA00023125"/>
    </source>
</evidence>
<keyword evidence="6" id="KW-0539">Nucleus</keyword>
<evidence type="ECO:0000313" key="10">
    <source>
        <dbReference type="Proteomes" id="UP000799436"/>
    </source>
</evidence>
<dbReference type="PANTHER" id="PTHR36206:SF12">
    <property type="entry name" value="ASPERCRYPTIN BIOSYNTHESIS CLUSTER-SPECIFIC TRANSCRIPTION REGULATOR ATNN-RELATED"/>
    <property type="match status" value="1"/>
</dbReference>
<dbReference type="SUPFAM" id="SSF57701">
    <property type="entry name" value="Zn2/Cys6 DNA-binding domain"/>
    <property type="match status" value="1"/>
</dbReference>
<dbReference type="InterPro" id="IPR036864">
    <property type="entry name" value="Zn2-C6_fun-type_DNA-bd_sf"/>
</dbReference>
<dbReference type="InterPro" id="IPR021858">
    <property type="entry name" value="Fun_TF"/>
</dbReference>
<keyword evidence="3" id="KW-0805">Transcription regulation</keyword>
<dbReference type="GO" id="GO:0008270">
    <property type="term" value="F:zinc ion binding"/>
    <property type="evidence" value="ECO:0007669"/>
    <property type="project" value="InterPro"/>
</dbReference>
<keyword evidence="4" id="KW-0238">DNA-binding</keyword>
<dbReference type="CDD" id="cd00067">
    <property type="entry name" value="GAL4"/>
    <property type="match status" value="1"/>
</dbReference>
<evidence type="ECO:0000256" key="6">
    <source>
        <dbReference type="ARBA" id="ARBA00023242"/>
    </source>
</evidence>
<evidence type="ECO:0000259" key="8">
    <source>
        <dbReference type="PROSITE" id="PS50048"/>
    </source>
</evidence>
<keyword evidence="5" id="KW-0804">Transcription</keyword>
<dbReference type="PROSITE" id="PS00463">
    <property type="entry name" value="ZN2_CY6_FUNGAL_1"/>
    <property type="match status" value="1"/>
</dbReference>
<dbReference type="EMBL" id="ML995849">
    <property type="protein sequence ID" value="KAF2767943.1"/>
    <property type="molecule type" value="Genomic_DNA"/>
</dbReference>
<name>A0A6G1L4U0_9PEZI</name>
<keyword evidence="10" id="KW-1185">Reference proteome</keyword>
<dbReference type="GO" id="GO:0003677">
    <property type="term" value="F:DNA binding"/>
    <property type="evidence" value="ECO:0007669"/>
    <property type="project" value="UniProtKB-KW"/>
</dbReference>
<evidence type="ECO:0000256" key="1">
    <source>
        <dbReference type="ARBA" id="ARBA00022723"/>
    </source>
</evidence>
<feature type="compositionally biased region" description="Polar residues" evidence="7">
    <location>
        <begin position="1"/>
        <end position="22"/>
    </location>
</feature>
<keyword evidence="1" id="KW-0479">Metal-binding</keyword>
<sequence length="582" mass="66339">MLETISASALQPRPSASSQQLQKRVGQRRYAPKTRTGCLTCKIRRIKCDEAKPHCNRCTSTGRRCDGYTSTIPIKQDVIESVPPALSPDAPFGELERRTFEFFRLRTAPCVSGYFNDPVWDRYVLQASHSEPAIRFAVNALGALHEERHLRNGEQESGAKSSMTPSYPLVQYSKALNGLQELLKADHVSMDAVLMCILLMTHFEALRECFVPALLHVEAAIRMLEINQAVDVRKIDPSLVRSLMRLDMQGSMFLGMRIPGLPFYTAATDTKLPSHLHDLTQARDLINTWTCRLFHFMRAEADEFKFREPGSIPLELLASSHEYVQTFLDLEELLWSFMHKPSVKLSIREQHGLGMLRSRVKINRILAATCLYSETCMYDAFLQEFEDILTICKYIMSSDNADRRLFSVSLDEGLLHPLFFTATHCRDSTIRHQALAQMRKLPANCGVWHVEAMTRSASLCVKLEEHWCDKHSPTCADIPEWRRIHSAGFDGWEYGVPKPRTTTHFRMRPNGTDGEWADFEQAIYWPKVRYHKLALRCWRTRVTFLNEEEATLEGVTASNASHVRAKPGLPTSGTYSRKLGSP</sequence>
<dbReference type="PROSITE" id="PS50048">
    <property type="entry name" value="ZN2_CY6_FUNGAL_2"/>
    <property type="match status" value="1"/>
</dbReference>
<dbReference type="PANTHER" id="PTHR36206">
    <property type="entry name" value="ASPERCRYPTIN BIOSYNTHESIS CLUSTER-SPECIFIC TRANSCRIPTION REGULATOR ATNN-RELATED"/>
    <property type="match status" value="1"/>
</dbReference>
<evidence type="ECO:0000256" key="3">
    <source>
        <dbReference type="ARBA" id="ARBA00023015"/>
    </source>
</evidence>
<dbReference type="Pfam" id="PF00172">
    <property type="entry name" value="Zn_clus"/>
    <property type="match status" value="1"/>
</dbReference>
<feature type="region of interest" description="Disordered" evidence="7">
    <location>
        <begin position="563"/>
        <end position="582"/>
    </location>
</feature>
<dbReference type="AlphaFoldDB" id="A0A6G1L4U0"/>
<reference evidence="9" key="1">
    <citation type="journal article" date="2020" name="Stud. Mycol.">
        <title>101 Dothideomycetes genomes: a test case for predicting lifestyles and emergence of pathogens.</title>
        <authorList>
            <person name="Haridas S."/>
            <person name="Albert R."/>
            <person name="Binder M."/>
            <person name="Bloem J."/>
            <person name="Labutti K."/>
            <person name="Salamov A."/>
            <person name="Andreopoulos B."/>
            <person name="Baker S."/>
            <person name="Barry K."/>
            <person name="Bills G."/>
            <person name="Bluhm B."/>
            <person name="Cannon C."/>
            <person name="Castanera R."/>
            <person name="Culley D."/>
            <person name="Daum C."/>
            <person name="Ezra D."/>
            <person name="Gonzalez J."/>
            <person name="Henrissat B."/>
            <person name="Kuo A."/>
            <person name="Liang C."/>
            <person name="Lipzen A."/>
            <person name="Lutzoni F."/>
            <person name="Magnuson J."/>
            <person name="Mondo S."/>
            <person name="Nolan M."/>
            <person name="Ohm R."/>
            <person name="Pangilinan J."/>
            <person name="Park H.-J."/>
            <person name="Ramirez L."/>
            <person name="Alfaro M."/>
            <person name="Sun H."/>
            <person name="Tritt A."/>
            <person name="Yoshinaga Y."/>
            <person name="Zwiers L.-H."/>
            <person name="Turgeon B."/>
            <person name="Goodwin S."/>
            <person name="Spatafora J."/>
            <person name="Crous P."/>
            <person name="Grigoriev I."/>
        </authorList>
    </citation>
    <scope>NUCLEOTIDE SEQUENCE</scope>
    <source>
        <strain evidence="9">CBS 116005</strain>
    </source>
</reference>
<keyword evidence="2" id="KW-0862">Zinc</keyword>
<evidence type="ECO:0000256" key="7">
    <source>
        <dbReference type="SAM" id="MobiDB-lite"/>
    </source>
</evidence>
<evidence type="ECO:0000313" key="9">
    <source>
        <dbReference type="EMBL" id="KAF2767943.1"/>
    </source>
</evidence>